<dbReference type="PANTHER" id="PTHR43135">
    <property type="entry name" value="ALPHA-D-RIBOSE 1-METHYLPHOSPHONATE 5-TRIPHOSPHATE DIPHOSPHATASE"/>
    <property type="match status" value="1"/>
</dbReference>
<evidence type="ECO:0000259" key="1">
    <source>
        <dbReference type="Pfam" id="PF01979"/>
    </source>
</evidence>
<name>A0A1M5DHL8_STRHI</name>
<proteinExistence type="predicted"/>
<dbReference type="Pfam" id="PF01979">
    <property type="entry name" value="Amidohydro_1"/>
    <property type="match status" value="1"/>
</dbReference>
<dbReference type="OrthoDB" id="3189065at2"/>
<protein>
    <submittedName>
        <fullName evidence="2">Amidohydrolase family protein</fullName>
    </submittedName>
</protein>
<dbReference type="InterPro" id="IPR006680">
    <property type="entry name" value="Amidohydro-rel"/>
</dbReference>
<feature type="domain" description="Amidohydrolase-related" evidence="1">
    <location>
        <begin position="57"/>
        <end position="447"/>
    </location>
</feature>
<gene>
    <name evidence="2" type="ORF">SAMN05444320_104457</name>
</gene>
<dbReference type="InterPro" id="IPR011059">
    <property type="entry name" value="Metal-dep_hydrolase_composite"/>
</dbReference>
<dbReference type="InterPro" id="IPR051781">
    <property type="entry name" value="Metallo-dep_Hydrolase"/>
</dbReference>
<dbReference type="RefSeq" id="WP_073483517.1">
    <property type="nucleotide sequence ID" value="NZ_FQVN01000004.1"/>
</dbReference>
<keyword evidence="2" id="KW-0378">Hydrolase</keyword>
<keyword evidence="3" id="KW-1185">Reference proteome</keyword>
<evidence type="ECO:0000313" key="2">
    <source>
        <dbReference type="EMBL" id="SHF66385.1"/>
    </source>
</evidence>
<evidence type="ECO:0000313" key="3">
    <source>
        <dbReference type="Proteomes" id="UP000184501"/>
    </source>
</evidence>
<dbReference type="PANTHER" id="PTHR43135:SF3">
    <property type="entry name" value="ALPHA-D-RIBOSE 1-METHYLPHOSPHONATE 5-TRIPHOSPHATE DIPHOSPHATASE"/>
    <property type="match status" value="1"/>
</dbReference>
<dbReference type="AlphaFoldDB" id="A0A1M5DHL8"/>
<dbReference type="Proteomes" id="UP000184501">
    <property type="component" value="Unassembled WGS sequence"/>
</dbReference>
<dbReference type="Gene3D" id="3.20.20.140">
    <property type="entry name" value="Metal-dependent hydrolases"/>
    <property type="match status" value="1"/>
</dbReference>
<accession>A0A1M5DHL8</accession>
<dbReference type="InterPro" id="IPR032466">
    <property type="entry name" value="Metal_Hydrolase"/>
</dbReference>
<dbReference type="SUPFAM" id="SSF51556">
    <property type="entry name" value="Metallo-dependent hydrolases"/>
    <property type="match status" value="1"/>
</dbReference>
<dbReference type="Gene3D" id="3.40.50.10910">
    <property type="entry name" value="Amidohydrolase"/>
    <property type="match status" value="1"/>
</dbReference>
<dbReference type="STRING" id="2017.SAMN05444320_104457"/>
<organism evidence="2 3">
    <name type="scientific">Streptoalloteichus hindustanus</name>
    <dbReference type="NCBI Taxonomy" id="2017"/>
    <lineage>
        <taxon>Bacteria</taxon>
        <taxon>Bacillati</taxon>
        <taxon>Actinomycetota</taxon>
        <taxon>Actinomycetes</taxon>
        <taxon>Pseudonocardiales</taxon>
        <taxon>Pseudonocardiaceae</taxon>
        <taxon>Streptoalloteichus</taxon>
    </lineage>
</organism>
<dbReference type="SUPFAM" id="SSF51338">
    <property type="entry name" value="Composite domain of metallo-dependent hydrolases"/>
    <property type="match status" value="1"/>
</dbReference>
<dbReference type="GO" id="GO:0016810">
    <property type="term" value="F:hydrolase activity, acting on carbon-nitrogen (but not peptide) bonds"/>
    <property type="evidence" value="ECO:0007669"/>
    <property type="project" value="InterPro"/>
</dbReference>
<dbReference type="EMBL" id="FQVN01000004">
    <property type="protein sequence ID" value="SHF66385.1"/>
    <property type="molecule type" value="Genomic_DNA"/>
</dbReference>
<dbReference type="Gene3D" id="2.30.40.10">
    <property type="entry name" value="Urease, subunit C, domain 1"/>
    <property type="match status" value="2"/>
</dbReference>
<sequence>MSTPLALTHVTVIDATGAPARPDSTVVVRDGTIAVVGRSSEVPVPEDATVVDLTGRFLIPGLADMHIHTDAVEQVYLPLYLANGVTTLRQMSGQRHHHEWRRRIVDGELLGPRLVIGSRIVDGRPSLWDSFPDANWDPVQGSPVVKVADEAEARRAVREAAAEGADFVKVYSRLPREVYLALADEADRLGIPFAGHIPDEVPVTEAAAAGQASFEHVHALFPATSRHDTEHLRALAGIDVRGADAYSSWFHQINQVEWESAHAYSPFRAAAVFERLVAHGTAFTPTLTMHRMLDMPYLGSLVDDRLRYLPASVRGVWEWVHDEMYTRGRTVEEAAQRAVLFQRRLQVTRAMDEAGVRLLAGTDAPTLFGYHGFDLHTELDLFVTAGLSPMRALQTATLEPARFLGVADVAGTVEEGKHADLVVLEADPLADIRNTSRIHAVVVAGHLITPERRAEMLAEVEAAAAGMPQPDLSRAAGCC</sequence>
<reference evidence="2 3" key="1">
    <citation type="submission" date="2016-11" db="EMBL/GenBank/DDBJ databases">
        <authorList>
            <person name="Jaros S."/>
            <person name="Januszkiewicz K."/>
            <person name="Wedrychowicz H."/>
        </authorList>
    </citation>
    <scope>NUCLEOTIDE SEQUENCE [LARGE SCALE GENOMIC DNA]</scope>
    <source>
        <strain evidence="2 3">DSM 44523</strain>
    </source>
</reference>